<keyword evidence="2" id="KW-0285">Flavoprotein</keyword>
<evidence type="ECO:0000256" key="4">
    <source>
        <dbReference type="ARBA" id="ARBA00023002"/>
    </source>
</evidence>
<dbReference type="Proteomes" id="UP001597343">
    <property type="component" value="Unassembled WGS sequence"/>
</dbReference>
<comment type="cofactor">
    <cofactor evidence="1">
        <name>FAD</name>
        <dbReference type="ChEBI" id="CHEBI:57692"/>
    </cofactor>
</comment>
<keyword evidence="4" id="KW-0560">Oxidoreductase</keyword>
<evidence type="ECO:0000313" key="7">
    <source>
        <dbReference type="Proteomes" id="UP001597343"/>
    </source>
</evidence>
<sequence>MSGTALIIGGGIAGLTAAVAMQQLGFDVRVYERYAEVRPVGAGIMVAPNALQALDVLGLAHAVQTRGRRNNSMMILDRQGRTLSKIAASWQGRSIVTIHRADLHQILLDALKPGTLILGKSCLRVEQDGKRVTAIFADGSTDSGDLLVAADGIHSPIRTQLFPDIKPRYAGYTCWRGIAHNVSAQGICEWPTETWGGSGRFGIVPLPDDRIYWYALLNGPAEDSAFAQYKVRDLSEKFSGFHSPVSQVLAAMTDEQLIRNDIYDLPPLSRFASGRVLLIGDAAHAVTPNLGQGACQAIEDGVMLMKCVAQQPSIEAAFRSFELLRKQRVAMIAKRSLYIGKLAQLDRPLLCRLRDGMMRMIPDSMQRNQMTSLYKVDFAK</sequence>
<evidence type="ECO:0000313" key="6">
    <source>
        <dbReference type="EMBL" id="MFD2170875.1"/>
    </source>
</evidence>
<keyword evidence="6" id="KW-0503">Monooxygenase</keyword>
<reference evidence="7" key="1">
    <citation type="journal article" date="2019" name="Int. J. Syst. Evol. Microbiol.">
        <title>The Global Catalogue of Microorganisms (GCM) 10K type strain sequencing project: providing services to taxonomists for standard genome sequencing and annotation.</title>
        <authorList>
            <consortium name="The Broad Institute Genomics Platform"/>
            <consortium name="The Broad Institute Genome Sequencing Center for Infectious Disease"/>
            <person name="Wu L."/>
            <person name="Ma J."/>
        </authorList>
    </citation>
    <scope>NUCLEOTIDE SEQUENCE [LARGE SCALE GENOMIC DNA]</scope>
    <source>
        <strain evidence="7">CGMCC 1.13574</strain>
    </source>
</reference>
<keyword evidence="7" id="KW-1185">Reference proteome</keyword>
<evidence type="ECO:0000256" key="3">
    <source>
        <dbReference type="ARBA" id="ARBA00022827"/>
    </source>
</evidence>
<dbReference type="SUPFAM" id="SSF51905">
    <property type="entry name" value="FAD/NAD(P)-binding domain"/>
    <property type="match status" value="1"/>
</dbReference>
<dbReference type="InterPro" id="IPR002938">
    <property type="entry name" value="FAD-bd"/>
</dbReference>
<proteinExistence type="predicted"/>
<evidence type="ECO:0000259" key="5">
    <source>
        <dbReference type="Pfam" id="PF01494"/>
    </source>
</evidence>
<keyword evidence="3" id="KW-0274">FAD</keyword>
<dbReference type="GO" id="GO:0004497">
    <property type="term" value="F:monooxygenase activity"/>
    <property type="evidence" value="ECO:0007669"/>
    <property type="project" value="UniProtKB-KW"/>
</dbReference>
<dbReference type="PANTHER" id="PTHR46496">
    <property type="match status" value="1"/>
</dbReference>
<organism evidence="6 7">
    <name type="scientific">Tumebacillus lipolyticus</name>
    <dbReference type="NCBI Taxonomy" id="1280370"/>
    <lineage>
        <taxon>Bacteria</taxon>
        <taxon>Bacillati</taxon>
        <taxon>Bacillota</taxon>
        <taxon>Bacilli</taxon>
        <taxon>Bacillales</taxon>
        <taxon>Alicyclobacillaceae</taxon>
        <taxon>Tumebacillus</taxon>
    </lineage>
</organism>
<dbReference type="Pfam" id="PF01494">
    <property type="entry name" value="FAD_binding_3"/>
    <property type="match status" value="1"/>
</dbReference>
<dbReference type="EMBL" id="JBHUIO010000008">
    <property type="protein sequence ID" value="MFD2170875.1"/>
    <property type="molecule type" value="Genomic_DNA"/>
</dbReference>
<dbReference type="Gene3D" id="3.50.50.60">
    <property type="entry name" value="FAD/NAD(P)-binding domain"/>
    <property type="match status" value="1"/>
</dbReference>
<dbReference type="InterPro" id="IPR036188">
    <property type="entry name" value="FAD/NAD-bd_sf"/>
</dbReference>
<evidence type="ECO:0000256" key="2">
    <source>
        <dbReference type="ARBA" id="ARBA00022630"/>
    </source>
</evidence>
<dbReference type="NCBIfam" id="NF005243">
    <property type="entry name" value="PRK06753.1"/>
    <property type="match status" value="1"/>
</dbReference>
<dbReference type="PRINTS" id="PR00420">
    <property type="entry name" value="RNGMNOXGNASE"/>
</dbReference>
<dbReference type="RefSeq" id="WP_386047237.1">
    <property type="nucleotide sequence ID" value="NZ_JBHUIO010000008.1"/>
</dbReference>
<feature type="domain" description="FAD-binding" evidence="5">
    <location>
        <begin position="5"/>
        <end position="309"/>
    </location>
</feature>
<gene>
    <name evidence="6" type="ORF">ACFSOY_12865</name>
</gene>
<protein>
    <submittedName>
        <fullName evidence="6">FAD-dependent monooxygenase</fullName>
    </submittedName>
</protein>
<comment type="caution">
    <text evidence="6">The sequence shown here is derived from an EMBL/GenBank/DDBJ whole genome shotgun (WGS) entry which is preliminary data.</text>
</comment>
<evidence type="ECO:0000256" key="1">
    <source>
        <dbReference type="ARBA" id="ARBA00001974"/>
    </source>
</evidence>
<name>A0ABW4ZYL5_9BACL</name>
<dbReference type="PANTHER" id="PTHR46496:SF1">
    <property type="entry name" value="ZEAXANTHIN EPOXIDASE, CHLOROPLASTIC"/>
    <property type="match status" value="1"/>
</dbReference>
<accession>A0ABW4ZYL5</accession>